<dbReference type="STRING" id="326298.Suden_1966"/>
<protein>
    <submittedName>
        <fullName evidence="3">Addiction module toxin, RelE/StbE</fullName>
    </submittedName>
</protein>
<keyword evidence="2" id="KW-1277">Toxin-antitoxin system</keyword>
<evidence type="ECO:0000313" key="4">
    <source>
        <dbReference type="Proteomes" id="UP000002714"/>
    </source>
</evidence>
<gene>
    <name evidence="3" type="ordered locus">Suden_1966</name>
</gene>
<dbReference type="Gene3D" id="3.30.2310.20">
    <property type="entry name" value="RelE-like"/>
    <property type="match status" value="1"/>
</dbReference>
<dbReference type="Pfam" id="PF05016">
    <property type="entry name" value="ParE_toxin"/>
    <property type="match status" value="1"/>
</dbReference>
<organism evidence="3 4">
    <name type="scientific">Sulfurimonas denitrificans (strain ATCC 33889 / DSM 1251)</name>
    <name type="common">Thiomicrospira denitrificans (strain ATCC 33889 / DSM 1251)</name>
    <dbReference type="NCBI Taxonomy" id="326298"/>
    <lineage>
        <taxon>Bacteria</taxon>
        <taxon>Pseudomonadati</taxon>
        <taxon>Campylobacterota</taxon>
        <taxon>Epsilonproteobacteria</taxon>
        <taxon>Campylobacterales</taxon>
        <taxon>Sulfurimonadaceae</taxon>
        <taxon>Sulfurimonas</taxon>
    </lineage>
</organism>
<dbReference type="eggNOG" id="COG2026">
    <property type="taxonomic scope" value="Bacteria"/>
</dbReference>
<dbReference type="PANTHER" id="PTHR35601:SF1">
    <property type="entry name" value="TOXIN RELE"/>
    <property type="match status" value="1"/>
</dbReference>
<sequence>MSYKLLIDDKVIKDLKQIDKLWQKKIIEVIKTKLVENPHLGKPLVGNLSPYYRLRVFDYRVIYEINDDEVVVIVIKIGHRKDIYK</sequence>
<dbReference type="KEGG" id="tdn:Suden_1966"/>
<dbReference type="HOGENOM" id="CLU_155761_1_1_7"/>
<dbReference type="EMBL" id="CP000153">
    <property type="protein sequence ID" value="ABB45240.1"/>
    <property type="molecule type" value="Genomic_DNA"/>
</dbReference>
<comment type="similarity">
    <text evidence="1">Belongs to the RelE toxin family.</text>
</comment>
<reference evidence="3 4" key="1">
    <citation type="journal article" date="2008" name="Appl. Environ. Microbiol.">
        <title>Genome of the epsilonproteobacterial chemolithoautotroph Sulfurimonas denitrificans.</title>
        <authorList>
            <person name="Sievert S.M."/>
            <person name="Scott K.M."/>
            <person name="Klotz M.G."/>
            <person name="Chain P.S.G."/>
            <person name="Hauser L.J."/>
            <person name="Hemp J."/>
            <person name="Huegler M."/>
            <person name="Land M."/>
            <person name="Lapidus A."/>
            <person name="Larimer F.W."/>
            <person name="Lucas S."/>
            <person name="Malfatti S.A."/>
            <person name="Meyer F."/>
            <person name="Paulsen I.T."/>
            <person name="Ren Q."/>
            <person name="Simon J."/>
            <person name="Bailey K."/>
            <person name="Diaz E."/>
            <person name="Fitzpatrick K.A."/>
            <person name="Glover B."/>
            <person name="Gwatney N."/>
            <person name="Korajkic A."/>
            <person name="Long A."/>
            <person name="Mobberley J.M."/>
            <person name="Pantry S.N."/>
            <person name="Pazder G."/>
            <person name="Peterson S."/>
            <person name="Quintanilla J.D."/>
            <person name="Sprinkle R."/>
            <person name="Stephens J."/>
            <person name="Thomas P."/>
            <person name="Vaughn R."/>
            <person name="Weber M.J."/>
            <person name="Wooten L.L."/>
        </authorList>
    </citation>
    <scope>NUCLEOTIDE SEQUENCE [LARGE SCALE GENOMIC DNA]</scope>
    <source>
        <strain evidence="4">ATCC 33889 / DSM 1251</strain>
    </source>
</reference>
<dbReference type="RefSeq" id="WP_011373580.1">
    <property type="nucleotide sequence ID" value="NC_007575.1"/>
</dbReference>
<dbReference type="InterPro" id="IPR007712">
    <property type="entry name" value="RelE/ParE_toxin"/>
</dbReference>
<evidence type="ECO:0000256" key="2">
    <source>
        <dbReference type="ARBA" id="ARBA00022649"/>
    </source>
</evidence>
<dbReference type="Proteomes" id="UP000002714">
    <property type="component" value="Chromosome"/>
</dbReference>
<dbReference type="PANTHER" id="PTHR35601">
    <property type="entry name" value="TOXIN RELE"/>
    <property type="match status" value="1"/>
</dbReference>
<proteinExistence type="inferred from homology"/>
<accession>Q30P41</accession>
<evidence type="ECO:0000313" key="3">
    <source>
        <dbReference type="EMBL" id="ABB45240.1"/>
    </source>
</evidence>
<dbReference type="NCBIfam" id="TIGR02385">
    <property type="entry name" value="RelE_StbE"/>
    <property type="match status" value="1"/>
</dbReference>
<dbReference type="SUPFAM" id="SSF143011">
    <property type="entry name" value="RelE-like"/>
    <property type="match status" value="1"/>
</dbReference>
<name>Q30P41_SULDN</name>
<dbReference type="AlphaFoldDB" id="Q30P41"/>
<evidence type="ECO:0000256" key="1">
    <source>
        <dbReference type="ARBA" id="ARBA00006226"/>
    </source>
</evidence>
<keyword evidence="4" id="KW-1185">Reference proteome</keyword>
<dbReference type="InterPro" id="IPR035093">
    <property type="entry name" value="RelE/ParE_toxin_dom_sf"/>
</dbReference>